<evidence type="ECO:0000313" key="4">
    <source>
        <dbReference type="EMBL" id="RNB55101.1"/>
    </source>
</evidence>
<feature type="transmembrane region" description="Helical" evidence="3">
    <location>
        <begin position="33"/>
        <end position="51"/>
    </location>
</feature>
<protein>
    <submittedName>
        <fullName evidence="4">Uncharacterized protein</fullName>
    </submittedName>
</protein>
<keyword evidence="3" id="KW-0472">Membrane</keyword>
<accession>A0A3M8AV77</accession>
<name>A0A3M8AV77_9BACL</name>
<feature type="coiled-coil region" evidence="1">
    <location>
        <begin position="171"/>
        <end position="257"/>
    </location>
</feature>
<feature type="compositionally biased region" description="Gly residues" evidence="2">
    <location>
        <begin position="445"/>
        <end position="461"/>
    </location>
</feature>
<evidence type="ECO:0000313" key="5">
    <source>
        <dbReference type="Proteomes" id="UP000268829"/>
    </source>
</evidence>
<proteinExistence type="predicted"/>
<feature type="compositionally biased region" description="Polar residues" evidence="2">
    <location>
        <begin position="527"/>
        <end position="540"/>
    </location>
</feature>
<comment type="caution">
    <text evidence="4">The sequence shown here is derived from an EMBL/GenBank/DDBJ whole genome shotgun (WGS) entry which is preliminary data.</text>
</comment>
<reference evidence="4 5" key="1">
    <citation type="submission" date="2018-10" db="EMBL/GenBank/DDBJ databases">
        <title>Phylogenomics of Brevibacillus.</title>
        <authorList>
            <person name="Dunlap C."/>
        </authorList>
    </citation>
    <scope>NUCLEOTIDE SEQUENCE [LARGE SCALE GENOMIC DNA]</scope>
    <source>
        <strain evidence="4 5">DSM 100115</strain>
    </source>
</reference>
<organism evidence="4 5">
    <name type="scientific">Brevibacillus gelatini</name>
    <dbReference type="NCBI Taxonomy" id="1655277"/>
    <lineage>
        <taxon>Bacteria</taxon>
        <taxon>Bacillati</taxon>
        <taxon>Bacillota</taxon>
        <taxon>Bacilli</taxon>
        <taxon>Bacillales</taxon>
        <taxon>Paenibacillaceae</taxon>
        <taxon>Brevibacillus</taxon>
    </lineage>
</organism>
<feature type="coiled-coil region" evidence="1">
    <location>
        <begin position="295"/>
        <end position="367"/>
    </location>
</feature>
<keyword evidence="3" id="KW-1133">Transmembrane helix</keyword>
<dbReference type="RefSeq" id="WP_122905661.1">
    <property type="nucleotide sequence ID" value="NZ_RHHS01000037.1"/>
</dbReference>
<feature type="region of interest" description="Disordered" evidence="2">
    <location>
        <begin position="402"/>
        <end position="542"/>
    </location>
</feature>
<keyword evidence="3" id="KW-0812">Transmembrane</keyword>
<evidence type="ECO:0000256" key="2">
    <source>
        <dbReference type="SAM" id="MobiDB-lite"/>
    </source>
</evidence>
<dbReference type="EMBL" id="RHHS01000037">
    <property type="protein sequence ID" value="RNB55101.1"/>
    <property type="molecule type" value="Genomic_DNA"/>
</dbReference>
<dbReference type="Proteomes" id="UP000268829">
    <property type="component" value="Unassembled WGS sequence"/>
</dbReference>
<feature type="compositionally biased region" description="Gly residues" evidence="2">
    <location>
        <begin position="471"/>
        <end position="494"/>
    </location>
</feature>
<keyword evidence="1" id="KW-0175">Coiled coil</keyword>
<feature type="compositionally biased region" description="Low complexity" evidence="2">
    <location>
        <begin position="408"/>
        <end position="444"/>
    </location>
</feature>
<keyword evidence="5" id="KW-1185">Reference proteome</keyword>
<evidence type="ECO:0000256" key="1">
    <source>
        <dbReference type="SAM" id="Coils"/>
    </source>
</evidence>
<dbReference type="OrthoDB" id="2380672at2"/>
<feature type="transmembrane region" description="Helical" evidence="3">
    <location>
        <begin position="57"/>
        <end position="76"/>
    </location>
</feature>
<dbReference type="AlphaFoldDB" id="A0A3M8AV77"/>
<feature type="transmembrane region" description="Helical" evidence="3">
    <location>
        <begin position="144"/>
        <end position="161"/>
    </location>
</feature>
<gene>
    <name evidence="4" type="ORF">EDM57_15835</name>
</gene>
<evidence type="ECO:0000256" key="3">
    <source>
        <dbReference type="SAM" id="Phobius"/>
    </source>
</evidence>
<sequence length="583" mass="60701">MFTPKADNELRSLLEPVRRQLQKRVLLQQITQYGLWGAGGSALLLLAARLWPIPYYSWLAAALIPLALLLGGLVALRKKATLLQSAQAADGNGLAQRVETAWEHRDSTSSVAVMQREDALRHLRQNLPCIIESIHIWSGLQKKLYAAGGLLLASLLLMIWPNPQDGRLAQMALEKQAIAQAEKEIEEIKQETKAAKGLSEAQKKQLEEMLEQAKKAMAKATDPAERLNALRAAEKQLEKLRAAAQNKAASLHSLQRSLGSQQSTKSLADALAKSDREALTAALAQMAKAMEKMPEKERTELARELEKAAEQLKKDAAAANAEELKKAADQLAQAAREIAAGQDQQALAALQASMLQALAEAQQSQQAMLALAQAAASLHQSQMTLASAGAFGNNGAGNITPGAGQSVPAATTPGGSPAASGTGTTANANPNPAGNQQTPPANGNTGAGQGNGSTNGTGNAAGNGSMSGLPNGTGKGTSGTGNANGGNQGSGAGLAEGKHELVTVPSGRIGTDNGPAETVGGPLGAGPSQSQQSGNTQVTAGGTLPYEEVFGQYEQFARESMEKGSIPGDYQDIVKDYFSKIEP</sequence>